<dbReference type="InterPro" id="IPR013610">
    <property type="entry name" value="ArdC_N"/>
</dbReference>
<protein>
    <recommendedName>
        <fullName evidence="1">N-terminal domain-containing protein</fullName>
    </recommendedName>
</protein>
<keyword evidence="3" id="KW-1185">Reference proteome</keyword>
<dbReference type="EMBL" id="BAABKX010000008">
    <property type="protein sequence ID" value="GAA5050845.1"/>
    <property type="molecule type" value="Genomic_DNA"/>
</dbReference>
<name>A0AAV3UHW4_9EURY</name>
<dbReference type="Proteomes" id="UP001501729">
    <property type="component" value="Unassembled WGS sequence"/>
</dbReference>
<comment type="caution">
    <text evidence="2">The sequence shown here is derived from an EMBL/GenBank/DDBJ whole genome shotgun (WGS) entry which is preliminary data.</text>
</comment>
<evidence type="ECO:0000313" key="3">
    <source>
        <dbReference type="Proteomes" id="UP001501729"/>
    </source>
</evidence>
<evidence type="ECO:0000259" key="1">
    <source>
        <dbReference type="Pfam" id="PF08401"/>
    </source>
</evidence>
<sequence length="226" mass="25579">MTSSTNSVVSFEDSDTRRDEMHSTINQWIDDLTTLTDEAKAGQQFQDWLNVQPTFHDYSYRNTLLITLQCPNATTVAGYNTWQNEFDRHVQEGENGIWIWAPIITKRCPECENSPSYHEQSKCTYDEVPPEAWSNGLVGFRPTAVFDISQTEGEPLPELETAATGDAKNFVPTLQKAADDLGVTVHIVDTDNWEYGEAKGVCKSEAVEFEYRIGLCHQSHSRYSGR</sequence>
<feature type="domain" description="N-terminal" evidence="1">
    <location>
        <begin position="50"/>
        <end position="100"/>
    </location>
</feature>
<evidence type="ECO:0000313" key="2">
    <source>
        <dbReference type="EMBL" id="GAA5050845.1"/>
    </source>
</evidence>
<accession>A0AAV3UHW4</accession>
<gene>
    <name evidence="2" type="ORF">GCM10025751_25420</name>
</gene>
<dbReference type="Pfam" id="PF08401">
    <property type="entry name" value="ArdcN"/>
    <property type="match status" value="1"/>
</dbReference>
<organism evidence="2 3">
    <name type="scientific">Haladaptatus pallidirubidus</name>
    <dbReference type="NCBI Taxonomy" id="1008152"/>
    <lineage>
        <taxon>Archaea</taxon>
        <taxon>Methanobacteriati</taxon>
        <taxon>Methanobacteriota</taxon>
        <taxon>Stenosarchaea group</taxon>
        <taxon>Halobacteria</taxon>
        <taxon>Halobacteriales</taxon>
        <taxon>Haladaptataceae</taxon>
        <taxon>Haladaptatus</taxon>
    </lineage>
</organism>
<dbReference type="AlphaFoldDB" id="A0AAV3UHW4"/>
<dbReference type="GO" id="GO:0003697">
    <property type="term" value="F:single-stranded DNA binding"/>
    <property type="evidence" value="ECO:0007669"/>
    <property type="project" value="InterPro"/>
</dbReference>
<proteinExistence type="predicted"/>
<reference evidence="2 3" key="1">
    <citation type="journal article" date="2019" name="Int. J. Syst. Evol. Microbiol.">
        <title>The Global Catalogue of Microorganisms (GCM) 10K type strain sequencing project: providing services to taxonomists for standard genome sequencing and annotation.</title>
        <authorList>
            <consortium name="The Broad Institute Genomics Platform"/>
            <consortium name="The Broad Institute Genome Sequencing Center for Infectious Disease"/>
            <person name="Wu L."/>
            <person name="Ma J."/>
        </authorList>
    </citation>
    <scope>NUCLEOTIDE SEQUENCE [LARGE SCALE GENOMIC DNA]</scope>
    <source>
        <strain evidence="2 3">JCM 17504</strain>
    </source>
</reference>